<dbReference type="AlphaFoldDB" id="A0A644YFG8"/>
<name>A0A644YFG8_9ZZZZ</name>
<sequence length="91" mass="9869">MTDAEMLVKVKAGLTVVGTYNDTQLQIKVSAVKNYMLNAGVTQEIIESDLGITTITVGVLDLWNLSSGEVKFSEAFSQYLLPQLMAVSLDV</sequence>
<comment type="caution">
    <text evidence="1">The sequence shown here is derived from an EMBL/GenBank/DDBJ whole genome shotgun (WGS) entry which is preliminary data.</text>
</comment>
<organism evidence="1">
    <name type="scientific">bioreactor metagenome</name>
    <dbReference type="NCBI Taxonomy" id="1076179"/>
    <lineage>
        <taxon>unclassified sequences</taxon>
        <taxon>metagenomes</taxon>
        <taxon>ecological metagenomes</taxon>
    </lineage>
</organism>
<protein>
    <submittedName>
        <fullName evidence="1">Uncharacterized protein</fullName>
    </submittedName>
</protein>
<accession>A0A644YFG8</accession>
<dbReference type="EMBL" id="VSSQ01004943">
    <property type="protein sequence ID" value="MPM27246.1"/>
    <property type="molecule type" value="Genomic_DNA"/>
</dbReference>
<evidence type="ECO:0000313" key="1">
    <source>
        <dbReference type="EMBL" id="MPM27246.1"/>
    </source>
</evidence>
<reference evidence="1" key="1">
    <citation type="submission" date="2019-08" db="EMBL/GenBank/DDBJ databases">
        <authorList>
            <person name="Kucharzyk K."/>
            <person name="Murdoch R.W."/>
            <person name="Higgins S."/>
            <person name="Loffler F."/>
        </authorList>
    </citation>
    <scope>NUCLEOTIDE SEQUENCE</scope>
</reference>
<proteinExistence type="predicted"/>
<gene>
    <name evidence="1" type="ORF">SDC9_73756</name>
</gene>